<evidence type="ECO:0000256" key="1">
    <source>
        <dbReference type="SAM" id="Phobius"/>
    </source>
</evidence>
<evidence type="ECO:0000313" key="4">
    <source>
        <dbReference type="Proteomes" id="UP000245362"/>
    </source>
</evidence>
<dbReference type="EMBL" id="QFWT01000009">
    <property type="protein sequence ID" value="PWI32550.1"/>
    <property type="molecule type" value="Genomic_DNA"/>
</dbReference>
<dbReference type="InterPro" id="IPR058581">
    <property type="entry name" value="TM_HPP"/>
</dbReference>
<keyword evidence="1" id="KW-1133">Transmembrane helix</keyword>
<reference evidence="3 4" key="1">
    <citation type="submission" date="2018-05" db="EMBL/GenBank/DDBJ databases">
        <title>Vibrio limimaris sp. nov., isolated from marine sediment.</title>
        <authorList>
            <person name="Li C.-M."/>
        </authorList>
    </citation>
    <scope>NUCLEOTIDE SEQUENCE [LARGE SCALE GENOMIC DNA]</scope>
    <source>
        <strain evidence="3 4">E4404</strain>
    </source>
</reference>
<feature type="domain" description="HPP transmembrane region" evidence="2">
    <location>
        <begin position="3"/>
        <end position="140"/>
    </location>
</feature>
<keyword evidence="4" id="KW-1185">Reference proteome</keyword>
<gene>
    <name evidence="3" type="ORF">DI392_15740</name>
</gene>
<dbReference type="AlphaFoldDB" id="A0A2U3B6Y3"/>
<sequence length="144" mass="15229">MYALIAGLSASFAIGLLSLSTQLSPNLVLLIAPFGSTSVIVFGLPHSPHAQPKNVIFGHFITAFIGVCFVEFIGVTSLDMAIATGLAVSVMLITRTVHPPAGANPLLIMLTAQSWDFLFTTVLLGTLVMVSIAQGVKTIREKYV</sequence>
<dbReference type="OrthoDB" id="9811720at2"/>
<dbReference type="PANTHER" id="PTHR33741">
    <property type="entry name" value="TRANSMEMBRANE PROTEIN DDB_G0269096-RELATED"/>
    <property type="match status" value="1"/>
</dbReference>
<protein>
    <submittedName>
        <fullName evidence="3">HPP family protein</fullName>
    </submittedName>
</protein>
<feature type="transmembrane region" description="Helical" evidence="1">
    <location>
        <begin position="117"/>
        <end position="136"/>
    </location>
</feature>
<dbReference type="Proteomes" id="UP000245362">
    <property type="component" value="Unassembled WGS sequence"/>
</dbReference>
<evidence type="ECO:0000259" key="2">
    <source>
        <dbReference type="Pfam" id="PF04982"/>
    </source>
</evidence>
<feature type="transmembrane region" description="Helical" evidence="1">
    <location>
        <begin position="28"/>
        <end position="44"/>
    </location>
</feature>
<evidence type="ECO:0000313" key="3">
    <source>
        <dbReference type="EMBL" id="PWI32550.1"/>
    </source>
</evidence>
<proteinExistence type="predicted"/>
<organism evidence="3 4">
    <name type="scientific">Vibrio albus</name>
    <dbReference type="NCBI Taxonomy" id="2200953"/>
    <lineage>
        <taxon>Bacteria</taxon>
        <taxon>Pseudomonadati</taxon>
        <taxon>Pseudomonadota</taxon>
        <taxon>Gammaproteobacteria</taxon>
        <taxon>Vibrionales</taxon>
        <taxon>Vibrionaceae</taxon>
        <taxon>Vibrio</taxon>
    </lineage>
</organism>
<keyword evidence="1" id="KW-0812">Transmembrane</keyword>
<dbReference type="PANTHER" id="PTHR33741:SF5">
    <property type="entry name" value="TRANSMEMBRANE PROTEIN DDB_G0269096-RELATED"/>
    <property type="match status" value="1"/>
</dbReference>
<name>A0A2U3B6Y3_9VIBR</name>
<dbReference type="RefSeq" id="WP_109320690.1">
    <property type="nucleotide sequence ID" value="NZ_QFWT01000009.1"/>
</dbReference>
<dbReference type="InterPro" id="IPR007065">
    <property type="entry name" value="HPP"/>
</dbReference>
<comment type="caution">
    <text evidence="3">The sequence shown here is derived from an EMBL/GenBank/DDBJ whole genome shotgun (WGS) entry which is preliminary data.</text>
</comment>
<keyword evidence="1" id="KW-0472">Membrane</keyword>
<accession>A0A2U3B6Y3</accession>
<dbReference type="Pfam" id="PF04982">
    <property type="entry name" value="TM_HPP"/>
    <property type="match status" value="1"/>
</dbReference>
<feature type="transmembrane region" description="Helical" evidence="1">
    <location>
        <begin position="56"/>
        <end position="74"/>
    </location>
</feature>